<dbReference type="Proteomes" id="UP001359485">
    <property type="component" value="Unassembled WGS sequence"/>
</dbReference>
<feature type="transmembrane region" description="Helical" evidence="5">
    <location>
        <begin position="308"/>
        <end position="327"/>
    </location>
</feature>
<dbReference type="CDD" id="cd18997">
    <property type="entry name" value="LGIC_ECD_nAChR"/>
    <property type="match status" value="1"/>
</dbReference>
<accession>A0ABR1ARV1</accession>
<dbReference type="SUPFAM" id="SSF90112">
    <property type="entry name" value="Neurotransmitter-gated ion-channel transmembrane pore"/>
    <property type="match status" value="1"/>
</dbReference>
<dbReference type="InterPro" id="IPR006201">
    <property type="entry name" value="Neur_channel"/>
</dbReference>
<evidence type="ECO:0000313" key="8">
    <source>
        <dbReference type="EMBL" id="KAK6626665.1"/>
    </source>
</evidence>
<name>A0ABR1ARV1_POLSC</name>
<feature type="domain" description="Neurotransmitter-gated ion-channel transmembrane" evidence="7">
    <location>
        <begin position="283"/>
        <end position="417"/>
    </location>
</feature>
<dbReference type="InterPro" id="IPR006029">
    <property type="entry name" value="Neurotrans-gated_channel_TM"/>
</dbReference>
<sequence>MSTMTGKLPHQARKEECKARAHKTAREALLLRAVDLKEIVACTCPNSVDRHPQGVSSRPKNTLWSSTWTDKLKQDLLLHYDKFARPLDAGNKTILSLDVVIRHIELDEKRSTMVIHCWLRMRWNDGKLRWNITDYNDLKELHLAEHEIWQPDIVPYNTASGSTLDYYGNTNLICYWNGSVLWVPPTIFRVFCEFDFTRWPFDTQMCSLKIGSWTYSGEQIDFVTDNLGTVTEIPDLVPNPEWTILKVTSERNVVYYPCCPDPYTDITYYLTIERHSATYKALIITPTCAVVLIILASFWLPAWSENKIILSGTAVIIVCMFLVYFMYTMPAMAGNTPYIVSFYSTCLYFASVAVVLGVLVINLAKCPKISPLPWTLKKNLTGCLGKCLLLEIEDKVPEDLVKQYLYESFSKEEEMGETHAVLPEQTGKQLSEAEAKTHQRDWVLLATALDRMFFLVYCVAFTLLALIYCV</sequence>
<dbReference type="InterPro" id="IPR006202">
    <property type="entry name" value="Neur_chan_lig-bd"/>
</dbReference>
<dbReference type="InterPro" id="IPR038050">
    <property type="entry name" value="Neuro_actylchol_rec"/>
</dbReference>
<proteinExistence type="predicted"/>
<keyword evidence="9" id="KW-1185">Reference proteome</keyword>
<dbReference type="InterPro" id="IPR036734">
    <property type="entry name" value="Neur_chan_lig-bd_sf"/>
</dbReference>
<evidence type="ECO:0000259" key="7">
    <source>
        <dbReference type="Pfam" id="PF02932"/>
    </source>
</evidence>
<feature type="transmembrane region" description="Helical" evidence="5">
    <location>
        <begin position="339"/>
        <end position="364"/>
    </location>
</feature>
<comment type="subcellular location">
    <subcellularLocation>
        <location evidence="1">Membrane</location>
        <topology evidence="1">Multi-pass membrane protein</topology>
    </subcellularLocation>
</comment>
<dbReference type="InterPro" id="IPR036719">
    <property type="entry name" value="Neuro-gated_channel_TM_sf"/>
</dbReference>
<protein>
    <submittedName>
        <fullName evidence="8">Uncharacterized protein</fullName>
    </submittedName>
</protein>
<evidence type="ECO:0000256" key="4">
    <source>
        <dbReference type="ARBA" id="ARBA00023136"/>
    </source>
</evidence>
<gene>
    <name evidence="8" type="ORF">RUM44_009141</name>
</gene>
<feature type="transmembrane region" description="Helical" evidence="5">
    <location>
        <begin position="452"/>
        <end position="469"/>
    </location>
</feature>
<feature type="domain" description="Neurotransmitter-gated ion-channel ligand-binding" evidence="6">
    <location>
        <begin position="70"/>
        <end position="275"/>
    </location>
</feature>
<evidence type="ECO:0000256" key="2">
    <source>
        <dbReference type="ARBA" id="ARBA00022692"/>
    </source>
</evidence>
<dbReference type="Pfam" id="PF02931">
    <property type="entry name" value="Neur_chan_LBD"/>
    <property type="match status" value="1"/>
</dbReference>
<dbReference type="EMBL" id="JAWJWF010000045">
    <property type="protein sequence ID" value="KAK6626665.1"/>
    <property type="molecule type" value="Genomic_DNA"/>
</dbReference>
<dbReference type="Pfam" id="PF02932">
    <property type="entry name" value="Neur_chan_memb"/>
    <property type="match status" value="1"/>
</dbReference>
<evidence type="ECO:0000256" key="5">
    <source>
        <dbReference type="SAM" id="Phobius"/>
    </source>
</evidence>
<organism evidence="8 9">
    <name type="scientific">Polyplax serrata</name>
    <name type="common">Common mouse louse</name>
    <dbReference type="NCBI Taxonomy" id="468196"/>
    <lineage>
        <taxon>Eukaryota</taxon>
        <taxon>Metazoa</taxon>
        <taxon>Ecdysozoa</taxon>
        <taxon>Arthropoda</taxon>
        <taxon>Hexapoda</taxon>
        <taxon>Insecta</taxon>
        <taxon>Pterygota</taxon>
        <taxon>Neoptera</taxon>
        <taxon>Paraneoptera</taxon>
        <taxon>Psocodea</taxon>
        <taxon>Troctomorpha</taxon>
        <taxon>Phthiraptera</taxon>
        <taxon>Anoplura</taxon>
        <taxon>Polyplacidae</taxon>
        <taxon>Polyplax</taxon>
    </lineage>
</organism>
<evidence type="ECO:0000256" key="1">
    <source>
        <dbReference type="ARBA" id="ARBA00004141"/>
    </source>
</evidence>
<keyword evidence="2 5" id="KW-0812">Transmembrane</keyword>
<dbReference type="Gene3D" id="2.70.170.10">
    <property type="entry name" value="Neurotransmitter-gated ion-channel ligand-binding domain"/>
    <property type="match status" value="1"/>
</dbReference>
<dbReference type="SUPFAM" id="SSF63712">
    <property type="entry name" value="Nicotinic receptor ligand binding domain-like"/>
    <property type="match status" value="1"/>
</dbReference>
<dbReference type="Gene3D" id="1.20.58.390">
    <property type="entry name" value="Neurotransmitter-gated ion-channel transmembrane domain"/>
    <property type="match status" value="1"/>
</dbReference>
<evidence type="ECO:0000256" key="3">
    <source>
        <dbReference type="ARBA" id="ARBA00022989"/>
    </source>
</evidence>
<reference evidence="8 9" key="1">
    <citation type="submission" date="2023-09" db="EMBL/GenBank/DDBJ databases">
        <title>Genomes of two closely related lineages of the louse Polyplax serrata with different host specificities.</title>
        <authorList>
            <person name="Martinu J."/>
            <person name="Tarabai H."/>
            <person name="Stefka J."/>
            <person name="Hypsa V."/>
        </authorList>
    </citation>
    <scope>NUCLEOTIDE SEQUENCE [LARGE SCALE GENOMIC DNA]</scope>
    <source>
        <strain evidence="8">98ZLc_SE</strain>
    </source>
</reference>
<dbReference type="PRINTS" id="PR00252">
    <property type="entry name" value="NRIONCHANNEL"/>
</dbReference>
<evidence type="ECO:0000313" key="9">
    <source>
        <dbReference type="Proteomes" id="UP001359485"/>
    </source>
</evidence>
<evidence type="ECO:0000259" key="6">
    <source>
        <dbReference type="Pfam" id="PF02931"/>
    </source>
</evidence>
<keyword evidence="4 5" id="KW-0472">Membrane</keyword>
<keyword evidence="3 5" id="KW-1133">Transmembrane helix</keyword>
<comment type="caution">
    <text evidence="8">The sequence shown here is derived from an EMBL/GenBank/DDBJ whole genome shotgun (WGS) entry which is preliminary data.</text>
</comment>
<dbReference type="PANTHER" id="PTHR18945">
    <property type="entry name" value="NEUROTRANSMITTER GATED ION CHANNEL"/>
    <property type="match status" value="1"/>
</dbReference>
<feature type="transmembrane region" description="Helical" evidence="5">
    <location>
        <begin position="281"/>
        <end position="302"/>
    </location>
</feature>